<evidence type="ECO:0000313" key="2">
    <source>
        <dbReference type="Proteomes" id="UP001151699"/>
    </source>
</evidence>
<dbReference type="EMBL" id="WJQU01000003">
    <property type="protein sequence ID" value="KAJ6638257.1"/>
    <property type="molecule type" value="Genomic_DNA"/>
</dbReference>
<gene>
    <name evidence="1" type="ORF">Bhyg_10991</name>
</gene>
<dbReference type="AlphaFoldDB" id="A0A9Q0MUH5"/>
<organism evidence="1 2">
    <name type="scientific">Pseudolycoriella hygida</name>
    <dbReference type="NCBI Taxonomy" id="35572"/>
    <lineage>
        <taxon>Eukaryota</taxon>
        <taxon>Metazoa</taxon>
        <taxon>Ecdysozoa</taxon>
        <taxon>Arthropoda</taxon>
        <taxon>Hexapoda</taxon>
        <taxon>Insecta</taxon>
        <taxon>Pterygota</taxon>
        <taxon>Neoptera</taxon>
        <taxon>Endopterygota</taxon>
        <taxon>Diptera</taxon>
        <taxon>Nematocera</taxon>
        <taxon>Sciaroidea</taxon>
        <taxon>Sciaridae</taxon>
        <taxon>Pseudolycoriella</taxon>
    </lineage>
</organism>
<sequence>MVVTLNFNRKVNESTSSPRLNAISVVVVLGICLSRRCKENQCKLWIAKFGQGQTWLALKRRSISFGSIVQLKGSSYLRDGSTSESITKRFLGRTYARTAICVLK</sequence>
<keyword evidence="2" id="KW-1185">Reference proteome</keyword>
<evidence type="ECO:0000313" key="1">
    <source>
        <dbReference type="EMBL" id="KAJ6638257.1"/>
    </source>
</evidence>
<comment type="caution">
    <text evidence="1">The sequence shown here is derived from an EMBL/GenBank/DDBJ whole genome shotgun (WGS) entry which is preliminary data.</text>
</comment>
<name>A0A9Q0MUH5_9DIPT</name>
<proteinExistence type="predicted"/>
<protein>
    <submittedName>
        <fullName evidence="1">Uncharacterized protein</fullName>
    </submittedName>
</protein>
<dbReference type="Proteomes" id="UP001151699">
    <property type="component" value="Chromosome X"/>
</dbReference>
<accession>A0A9Q0MUH5</accession>
<reference evidence="1" key="1">
    <citation type="submission" date="2022-07" db="EMBL/GenBank/DDBJ databases">
        <authorList>
            <person name="Trinca V."/>
            <person name="Uliana J.V.C."/>
            <person name="Torres T.T."/>
            <person name="Ward R.J."/>
            <person name="Monesi N."/>
        </authorList>
    </citation>
    <scope>NUCLEOTIDE SEQUENCE</scope>
    <source>
        <strain evidence="1">HSMRA1968</strain>
        <tissue evidence="1">Whole embryos</tissue>
    </source>
</reference>